<proteinExistence type="predicted"/>
<dbReference type="Proteomes" id="UP000516230">
    <property type="component" value="Chromosome"/>
</dbReference>
<gene>
    <name evidence="2" type="ORF">IAG43_03450</name>
</gene>
<dbReference type="AlphaFoldDB" id="A0A7H0HNF5"/>
<keyword evidence="3" id="KW-1185">Reference proteome</keyword>
<name>A0A7H0HNF5_9ACTN</name>
<organism evidence="2 3">
    <name type="scientific">Streptomyces genisteinicus</name>
    <dbReference type="NCBI Taxonomy" id="2768068"/>
    <lineage>
        <taxon>Bacteria</taxon>
        <taxon>Bacillati</taxon>
        <taxon>Actinomycetota</taxon>
        <taxon>Actinomycetes</taxon>
        <taxon>Kitasatosporales</taxon>
        <taxon>Streptomycetaceae</taxon>
        <taxon>Streptomyces</taxon>
    </lineage>
</organism>
<evidence type="ECO:0000313" key="2">
    <source>
        <dbReference type="EMBL" id="QNP62071.1"/>
    </source>
</evidence>
<dbReference type="InterPro" id="IPR002645">
    <property type="entry name" value="STAS_dom"/>
</dbReference>
<dbReference type="Pfam" id="PF13466">
    <property type="entry name" value="STAS_2"/>
    <property type="match status" value="1"/>
</dbReference>
<reference evidence="2 3" key="1">
    <citation type="submission" date="2020-08" db="EMBL/GenBank/DDBJ databases">
        <title>A novel species.</title>
        <authorList>
            <person name="Gao J."/>
        </authorList>
    </citation>
    <scope>NUCLEOTIDE SEQUENCE [LARGE SCALE GENOMIC DNA]</scope>
    <source>
        <strain evidence="2 3">CRPJ-33</strain>
    </source>
</reference>
<dbReference type="EMBL" id="CP060825">
    <property type="protein sequence ID" value="QNP62071.1"/>
    <property type="molecule type" value="Genomic_DNA"/>
</dbReference>
<accession>A0A7H0HNF5</accession>
<dbReference type="KEGG" id="sgj:IAG43_03450"/>
<dbReference type="RefSeq" id="WP_187739272.1">
    <property type="nucleotide sequence ID" value="NZ_CP060825.1"/>
</dbReference>
<evidence type="ECO:0000313" key="3">
    <source>
        <dbReference type="Proteomes" id="UP000516230"/>
    </source>
</evidence>
<dbReference type="Gene3D" id="3.30.750.24">
    <property type="entry name" value="STAS domain"/>
    <property type="match status" value="1"/>
</dbReference>
<feature type="domain" description="STAS" evidence="1">
    <location>
        <begin position="10"/>
        <end position="115"/>
    </location>
</feature>
<dbReference type="InterPro" id="IPR058548">
    <property type="entry name" value="MlaB-like_STAS"/>
</dbReference>
<sequence>MTVSPADPGPVAEVHLTEHAAVVTLSGALDMDSAPLLHWAVEDARASGKQIVVDVAHLSFLDLPPLHELLAPLEDGRSVWIAGPLAAEPRRLLQATGTDRALRFFPHVRDALAAAAPG</sequence>
<evidence type="ECO:0000259" key="1">
    <source>
        <dbReference type="PROSITE" id="PS50801"/>
    </source>
</evidence>
<dbReference type="InterPro" id="IPR036513">
    <property type="entry name" value="STAS_dom_sf"/>
</dbReference>
<protein>
    <submittedName>
        <fullName evidence="2">STAS domain-containing protein</fullName>
    </submittedName>
</protein>
<dbReference type="SUPFAM" id="SSF52091">
    <property type="entry name" value="SpoIIaa-like"/>
    <property type="match status" value="1"/>
</dbReference>
<dbReference type="PROSITE" id="PS50801">
    <property type="entry name" value="STAS"/>
    <property type="match status" value="1"/>
</dbReference>
<dbReference type="CDD" id="cd07043">
    <property type="entry name" value="STAS_anti-anti-sigma_factors"/>
    <property type="match status" value="1"/>
</dbReference>